<name>A0A0D8J7J6_9BACT</name>
<evidence type="ECO:0000256" key="1">
    <source>
        <dbReference type="ARBA" id="ARBA00008857"/>
    </source>
</evidence>
<dbReference type="STRING" id="1544798.LH29_15650"/>
<dbReference type="SUPFAM" id="SSF56349">
    <property type="entry name" value="DNA breaking-rejoining enzymes"/>
    <property type="match status" value="1"/>
</dbReference>
<gene>
    <name evidence="5" type="ORF">LH29_15650</name>
</gene>
<dbReference type="InterPro" id="IPR050090">
    <property type="entry name" value="Tyrosine_recombinase_XerCD"/>
</dbReference>
<feature type="domain" description="Tyr recombinase" evidence="4">
    <location>
        <begin position="273"/>
        <end position="480"/>
    </location>
</feature>
<dbReference type="GO" id="GO:0015074">
    <property type="term" value="P:DNA integration"/>
    <property type="evidence" value="ECO:0007669"/>
    <property type="project" value="InterPro"/>
</dbReference>
<evidence type="ECO:0000259" key="4">
    <source>
        <dbReference type="PROSITE" id="PS51898"/>
    </source>
</evidence>
<keyword evidence="6" id="KW-1185">Reference proteome</keyword>
<evidence type="ECO:0000313" key="5">
    <source>
        <dbReference type="EMBL" id="KJF42852.1"/>
    </source>
</evidence>
<proteinExistence type="inferred from homology"/>
<dbReference type="Gene3D" id="1.10.443.10">
    <property type="entry name" value="Intergrase catalytic core"/>
    <property type="match status" value="1"/>
</dbReference>
<evidence type="ECO:0000256" key="3">
    <source>
        <dbReference type="ARBA" id="ARBA00023172"/>
    </source>
</evidence>
<dbReference type="PANTHER" id="PTHR30349:SF41">
    <property type="entry name" value="INTEGRASE_RECOMBINASE PROTEIN MJ0367-RELATED"/>
    <property type="match status" value="1"/>
</dbReference>
<dbReference type="AlphaFoldDB" id="A0A0D8J7J6"/>
<comment type="similarity">
    <text evidence="1">Belongs to the 'phage' integrase family.</text>
</comment>
<evidence type="ECO:0000256" key="2">
    <source>
        <dbReference type="ARBA" id="ARBA00023125"/>
    </source>
</evidence>
<sequence length="542" mass="64321">MGLICKLDYKKSKSSYSKNDSVSVVVVYYYDKRKLKIPTGISCMIKDWDDDWKTRQTKNPIKNTDELSKEKNIQIKQKLSEVNNLVFQLEKEDKVPSIDLVKSHLREMNVTKVRESLKEVHFLTLFELYEKWINSDLFPNRKSYVKTINPSIKDIKTYTLDYQLKNKVYLLPSDLTEEWVMGLIKWSYKKGLQPITIKKRVKTLVNFSNWCKDNHGTDFRIKKPSSFTPDGEREVIFLKREEVLKIFYFNDIEIGNPKHVELLTKHKCLFYIEEKFTNNREKEISRTFTTYEVYRDMLIFLCNVGCRFGDMVKMKVGDFVFDDTGIKGNRTGYFRFYMEKSRKRTEVKVKINQMTDRIFRKYSHDKNSHHYLFPRTNFGNPFSNQKFNKHTKHLGEILELNRPVKLPEFDLTGKIVERTNDIVPLHNVMVSHIGRRTFIREHIEKGTPIRTIMKMTGHSSQKVFDGYYNVLDKDIMKVNDDLFSDNLKKKYNNKENKPKKTKEVNITSPETEEQLKTLQQLNEKGVLPDEIYTEKVRQLMGL</sequence>
<dbReference type="PANTHER" id="PTHR30349">
    <property type="entry name" value="PHAGE INTEGRASE-RELATED"/>
    <property type="match status" value="1"/>
</dbReference>
<dbReference type="EMBL" id="JRHC01000004">
    <property type="protein sequence ID" value="KJF42852.1"/>
    <property type="molecule type" value="Genomic_DNA"/>
</dbReference>
<dbReference type="InterPro" id="IPR002104">
    <property type="entry name" value="Integrase_catalytic"/>
</dbReference>
<accession>A0A0D8J7J6</accession>
<protein>
    <recommendedName>
        <fullName evidence="4">Tyr recombinase domain-containing protein</fullName>
    </recommendedName>
</protein>
<dbReference type="GO" id="GO:0003677">
    <property type="term" value="F:DNA binding"/>
    <property type="evidence" value="ECO:0007669"/>
    <property type="project" value="UniProtKB-KW"/>
</dbReference>
<dbReference type="PROSITE" id="PS51898">
    <property type="entry name" value="TYR_RECOMBINASE"/>
    <property type="match status" value="1"/>
</dbReference>
<reference evidence="5 6" key="1">
    <citation type="submission" date="2014-09" db="EMBL/GenBank/DDBJ databases">
        <title>Draft Genome Sequence of Draconibacterium sp. JN14CK-3.</title>
        <authorList>
            <person name="Dong C."/>
            <person name="Lai Q."/>
            <person name="Shao Z."/>
        </authorList>
    </citation>
    <scope>NUCLEOTIDE SEQUENCE [LARGE SCALE GENOMIC DNA]</scope>
    <source>
        <strain evidence="5 6">JN14CK-3</strain>
    </source>
</reference>
<dbReference type="OrthoDB" id="892893at2"/>
<evidence type="ECO:0000313" key="6">
    <source>
        <dbReference type="Proteomes" id="UP000032544"/>
    </source>
</evidence>
<dbReference type="InterPro" id="IPR035386">
    <property type="entry name" value="Arm-DNA-bind_5"/>
</dbReference>
<dbReference type="InterPro" id="IPR013762">
    <property type="entry name" value="Integrase-like_cat_sf"/>
</dbReference>
<dbReference type="Proteomes" id="UP000032544">
    <property type="component" value="Unassembled WGS sequence"/>
</dbReference>
<dbReference type="RefSeq" id="WP_045031262.1">
    <property type="nucleotide sequence ID" value="NZ_JRHC01000004.1"/>
</dbReference>
<dbReference type="Pfam" id="PF00589">
    <property type="entry name" value="Phage_integrase"/>
    <property type="match status" value="1"/>
</dbReference>
<keyword evidence="2" id="KW-0238">DNA-binding</keyword>
<keyword evidence="3" id="KW-0233">DNA recombination</keyword>
<comment type="caution">
    <text evidence="5">The sequence shown here is derived from an EMBL/GenBank/DDBJ whole genome shotgun (WGS) entry which is preliminary data.</text>
</comment>
<organism evidence="5 6">
    <name type="scientific">Draconibacterium sediminis</name>
    <dbReference type="NCBI Taxonomy" id="1544798"/>
    <lineage>
        <taxon>Bacteria</taxon>
        <taxon>Pseudomonadati</taxon>
        <taxon>Bacteroidota</taxon>
        <taxon>Bacteroidia</taxon>
        <taxon>Marinilabiliales</taxon>
        <taxon>Prolixibacteraceae</taxon>
        <taxon>Draconibacterium</taxon>
    </lineage>
</organism>
<dbReference type="Pfam" id="PF17293">
    <property type="entry name" value="Arm-DNA-bind_5"/>
    <property type="match status" value="1"/>
</dbReference>
<dbReference type="GO" id="GO:0006310">
    <property type="term" value="P:DNA recombination"/>
    <property type="evidence" value="ECO:0007669"/>
    <property type="project" value="UniProtKB-KW"/>
</dbReference>
<dbReference type="InterPro" id="IPR011010">
    <property type="entry name" value="DNA_brk_join_enz"/>
</dbReference>